<dbReference type="Gramene" id="PUZ47228">
    <property type="protein sequence ID" value="PUZ47228"/>
    <property type="gene ID" value="GQ55_7G147500"/>
</dbReference>
<comment type="similarity">
    <text evidence="1">Belongs to the TCP11 family.</text>
</comment>
<dbReference type="PANTHER" id="PTHR12832">
    <property type="entry name" value="TESTIS-SPECIFIC PROTEIN PBS13 T-COMPLEX 11"/>
    <property type="match status" value="1"/>
</dbReference>
<dbReference type="AlphaFoldDB" id="A0A2T7CV65"/>
<accession>A0A2T7CV65</accession>
<sequence>MPFDDLAMSMQSPAVLQAAKALLDRLESRLVISHSAASSPPVENVDHLLKHLASPPRRSRKAPPTTSRAVSTRAATAAAKRPAAGSGASRSPRVVLCAYMIVAHPGAVLSGQGEGERQLMESAAIFVRELELLTKMVLGNGGQGRFRAQLAGFDKAWCAYLYRFVAWKVKNARVLEEDLVRAACKLELSMMQTCKVAAADGRPPSDLTLTHDMKAIRQQVADDQKLLREKVRQLSGAAGAERMDSAISDARSKFFEAKKNGSPVPTPVANVSTPLSVDSSPSGGTSPAKQPTENERMVNEMLHQDGGDFGGRSDGAATAEKDFQKKVREAMEKAFWDLVTESLRGDEPDYSQLVSLVKEVRDSLHELAPKELKEEIVEHIDLEILSQVLGSGSQDAQHLGQILQYSLATVRKLSAAAKEDEMKKSHDKLLSELSASSEAGDNGSSSSSSSSSSFVISVVKGLRFVLEEIKELRSEVSKARIQMVMQPIVRGSTGVEYLQKAFADRYGPPADAPASLPLTLRLISACAIISRPGSCPRSGAPSRSRSSSRAITIFFTSTCSRRFWPARVQGREARQAGKDRPAAACR</sequence>
<feature type="compositionally biased region" description="Low complexity" evidence="2">
    <location>
        <begin position="62"/>
        <end position="89"/>
    </location>
</feature>
<dbReference type="OrthoDB" id="276323at2759"/>
<keyword evidence="4" id="KW-1185">Reference proteome</keyword>
<evidence type="ECO:0000256" key="1">
    <source>
        <dbReference type="ARBA" id="ARBA00010954"/>
    </source>
</evidence>
<protein>
    <recommendedName>
        <fullName evidence="5">T-complex protein 11</fullName>
    </recommendedName>
</protein>
<name>A0A2T7CV65_9POAL</name>
<feature type="compositionally biased region" description="Polar residues" evidence="2">
    <location>
        <begin position="269"/>
        <end position="291"/>
    </location>
</feature>
<dbReference type="Proteomes" id="UP000244336">
    <property type="component" value="Chromosome 7"/>
</dbReference>
<dbReference type="EMBL" id="CM009755">
    <property type="protein sequence ID" value="PUZ47228.1"/>
    <property type="molecule type" value="Genomic_DNA"/>
</dbReference>
<dbReference type="PANTHER" id="PTHR12832:SF11">
    <property type="entry name" value="LD23868P"/>
    <property type="match status" value="1"/>
</dbReference>
<evidence type="ECO:0008006" key="5">
    <source>
        <dbReference type="Google" id="ProtNLM"/>
    </source>
</evidence>
<proteinExistence type="inferred from homology"/>
<dbReference type="GO" id="GO:0007165">
    <property type="term" value="P:signal transduction"/>
    <property type="evidence" value="ECO:0007669"/>
    <property type="project" value="TreeGrafter"/>
</dbReference>
<evidence type="ECO:0000313" key="3">
    <source>
        <dbReference type="EMBL" id="PUZ47228.1"/>
    </source>
</evidence>
<gene>
    <name evidence="3" type="ORF">GQ55_7G147500</name>
</gene>
<feature type="region of interest" description="Disordered" evidence="2">
    <location>
        <begin position="257"/>
        <end position="292"/>
    </location>
</feature>
<evidence type="ECO:0000256" key="2">
    <source>
        <dbReference type="SAM" id="MobiDB-lite"/>
    </source>
</evidence>
<feature type="region of interest" description="Disordered" evidence="2">
    <location>
        <begin position="52"/>
        <end position="89"/>
    </location>
</feature>
<dbReference type="Pfam" id="PF05794">
    <property type="entry name" value="Tcp11"/>
    <property type="match status" value="1"/>
</dbReference>
<organism evidence="3 4">
    <name type="scientific">Panicum hallii var. hallii</name>
    <dbReference type="NCBI Taxonomy" id="1504633"/>
    <lineage>
        <taxon>Eukaryota</taxon>
        <taxon>Viridiplantae</taxon>
        <taxon>Streptophyta</taxon>
        <taxon>Embryophyta</taxon>
        <taxon>Tracheophyta</taxon>
        <taxon>Spermatophyta</taxon>
        <taxon>Magnoliopsida</taxon>
        <taxon>Liliopsida</taxon>
        <taxon>Poales</taxon>
        <taxon>Poaceae</taxon>
        <taxon>PACMAD clade</taxon>
        <taxon>Panicoideae</taxon>
        <taxon>Panicodae</taxon>
        <taxon>Paniceae</taxon>
        <taxon>Panicinae</taxon>
        <taxon>Panicum</taxon>
        <taxon>Panicum sect. Panicum</taxon>
    </lineage>
</organism>
<evidence type="ECO:0000313" key="4">
    <source>
        <dbReference type="Proteomes" id="UP000244336"/>
    </source>
</evidence>
<dbReference type="InterPro" id="IPR008862">
    <property type="entry name" value="Tcp11"/>
</dbReference>
<reference evidence="3 4" key="1">
    <citation type="submission" date="2018-04" db="EMBL/GenBank/DDBJ databases">
        <title>WGS assembly of Panicum hallii var. hallii HAL2.</title>
        <authorList>
            <person name="Lovell J."/>
            <person name="Jenkins J."/>
            <person name="Lowry D."/>
            <person name="Mamidi S."/>
            <person name="Sreedasyam A."/>
            <person name="Weng X."/>
            <person name="Barry K."/>
            <person name="Bonette J."/>
            <person name="Campitelli B."/>
            <person name="Daum C."/>
            <person name="Gordon S."/>
            <person name="Gould B."/>
            <person name="Lipzen A."/>
            <person name="MacQueen A."/>
            <person name="Palacio-Mejia J."/>
            <person name="Plott C."/>
            <person name="Shakirov E."/>
            <person name="Shu S."/>
            <person name="Yoshinaga Y."/>
            <person name="Zane M."/>
            <person name="Rokhsar D."/>
            <person name="Grimwood J."/>
            <person name="Schmutz J."/>
            <person name="Juenger T."/>
        </authorList>
    </citation>
    <scope>NUCLEOTIDE SEQUENCE [LARGE SCALE GENOMIC DNA]</scope>
    <source>
        <strain evidence="4">cv. HAL2</strain>
    </source>
</reference>